<evidence type="ECO:0000256" key="6">
    <source>
        <dbReference type="ARBA" id="ARBA00023136"/>
    </source>
</evidence>
<proteinExistence type="predicted"/>
<keyword evidence="6" id="KW-0472">Membrane</keyword>
<gene>
    <name evidence="10" type="ORF">PODLI_1B039478</name>
</gene>
<evidence type="ECO:0000256" key="5">
    <source>
        <dbReference type="ARBA" id="ARBA00022889"/>
    </source>
</evidence>
<dbReference type="AlphaFoldDB" id="A0AA35KRM5"/>
<evidence type="ECO:0000313" key="10">
    <source>
        <dbReference type="EMBL" id="CAI5782464.1"/>
    </source>
</evidence>
<dbReference type="GO" id="GO:0005886">
    <property type="term" value="C:plasma membrane"/>
    <property type="evidence" value="ECO:0007669"/>
    <property type="project" value="UniProtKB-SubCell"/>
</dbReference>
<dbReference type="GO" id="GO:0007156">
    <property type="term" value="P:homophilic cell adhesion via plasma membrane adhesion molecules"/>
    <property type="evidence" value="ECO:0007669"/>
    <property type="project" value="InterPro"/>
</dbReference>
<accession>A0AA35KRM5</accession>
<evidence type="ECO:0000256" key="1">
    <source>
        <dbReference type="ARBA" id="ARBA00004236"/>
    </source>
</evidence>
<keyword evidence="2" id="KW-1003">Cell membrane</keyword>
<evidence type="ECO:0000256" key="7">
    <source>
        <dbReference type="ARBA" id="ARBA00023180"/>
    </source>
</evidence>
<evidence type="ECO:0000259" key="9">
    <source>
        <dbReference type="PROSITE" id="PS50268"/>
    </source>
</evidence>
<dbReference type="PROSITE" id="PS50268">
    <property type="entry name" value="CADHERIN_2"/>
    <property type="match status" value="1"/>
</dbReference>
<feature type="non-terminal residue" evidence="10">
    <location>
        <position position="164"/>
    </location>
</feature>
<evidence type="ECO:0000313" key="11">
    <source>
        <dbReference type="Proteomes" id="UP001178461"/>
    </source>
</evidence>
<dbReference type="InterPro" id="IPR002126">
    <property type="entry name" value="Cadherin-like_dom"/>
</dbReference>
<keyword evidence="11" id="KW-1185">Reference proteome</keyword>
<dbReference type="InterPro" id="IPR015919">
    <property type="entry name" value="Cadherin-like_sf"/>
</dbReference>
<organism evidence="10 11">
    <name type="scientific">Podarcis lilfordi</name>
    <name type="common">Lilford's wall lizard</name>
    <dbReference type="NCBI Taxonomy" id="74358"/>
    <lineage>
        <taxon>Eukaryota</taxon>
        <taxon>Metazoa</taxon>
        <taxon>Chordata</taxon>
        <taxon>Craniata</taxon>
        <taxon>Vertebrata</taxon>
        <taxon>Euteleostomi</taxon>
        <taxon>Lepidosauria</taxon>
        <taxon>Squamata</taxon>
        <taxon>Bifurcata</taxon>
        <taxon>Unidentata</taxon>
        <taxon>Episquamata</taxon>
        <taxon>Laterata</taxon>
        <taxon>Lacertibaenia</taxon>
        <taxon>Lacertidae</taxon>
        <taxon>Podarcis</taxon>
    </lineage>
</organism>
<dbReference type="InterPro" id="IPR014868">
    <property type="entry name" value="Cadherin_pro_dom"/>
</dbReference>
<dbReference type="Proteomes" id="UP001178461">
    <property type="component" value="Chromosome 8"/>
</dbReference>
<keyword evidence="4 8" id="KW-0106">Calcium</keyword>
<reference evidence="10" key="1">
    <citation type="submission" date="2022-12" db="EMBL/GenBank/DDBJ databases">
        <authorList>
            <person name="Alioto T."/>
            <person name="Alioto T."/>
            <person name="Gomez Garrido J."/>
        </authorList>
    </citation>
    <scope>NUCLEOTIDE SEQUENCE</scope>
</reference>
<keyword evidence="5" id="KW-0130">Cell adhesion</keyword>
<dbReference type="FunFam" id="2.60.40.60:FF:000011">
    <property type="entry name" value="Cadherin 1"/>
    <property type="match status" value="1"/>
</dbReference>
<feature type="domain" description="Cadherin" evidence="9">
    <location>
        <begin position="91"/>
        <end position="164"/>
    </location>
</feature>
<keyword evidence="3" id="KW-0677">Repeat</keyword>
<dbReference type="Pfam" id="PF08758">
    <property type="entry name" value="Cadherin_pro"/>
    <property type="match status" value="1"/>
</dbReference>
<dbReference type="EMBL" id="OX395133">
    <property type="protein sequence ID" value="CAI5782464.1"/>
    <property type="molecule type" value="Genomic_DNA"/>
</dbReference>
<dbReference type="CDD" id="cd11304">
    <property type="entry name" value="Cadherin_repeat"/>
    <property type="match status" value="1"/>
</dbReference>
<keyword evidence="7" id="KW-0325">Glycoprotein</keyword>
<evidence type="ECO:0000256" key="2">
    <source>
        <dbReference type="ARBA" id="ARBA00022475"/>
    </source>
</evidence>
<protein>
    <submittedName>
        <fullName evidence="10">Cadherin-13 isoform X2</fullName>
    </submittedName>
</protein>
<sequence>MAVKVVFDDCQGNHKLNFEVSNPGFKVEPNGVLVALRNLSDTGRALFIHARSAQAEDTAEVLLVDRKEKQGSLKEIFKAEGSLGIVRQRRSIVATPILIPENQRSPFPRPVGKVVDNDRPEGSKFRIFGKGVDQEPKGFFKIVESTGEVLVTRSLDREAMATYQ</sequence>
<evidence type="ECO:0000256" key="3">
    <source>
        <dbReference type="ARBA" id="ARBA00022737"/>
    </source>
</evidence>
<dbReference type="Gene3D" id="2.60.40.60">
    <property type="entry name" value="Cadherins"/>
    <property type="match status" value="2"/>
</dbReference>
<evidence type="ECO:0000256" key="8">
    <source>
        <dbReference type="PROSITE-ProRule" id="PRU00043"/>
    </source>
</evidence>
<comment type="subcellular location">
    <subcellularLocation>
        <location evidence="1">Cell membrane</location>
    </subcellularLocation>
</comment>
<dbReference type="Pfam" id="PF00028">
    <property type="entry name" value="Cadherin"/>
    <property type="match status" value="1"/>
</dbReference>
<name>A0AA35KRM5_9SAUR</name>
<evidence type="ECO:0000256" key="4">
    <source>
        <dbReference type="ARBA" id="ARBA00022837"/>
    </source>
</evidence>
<dbReference type="SUPFAM" id="SSF49313">
    <property type="entry name" value="Cadherin-like"/>
    <property type="match status" value="2"/>
</dbReference>
<dbReference type="GO" id="GO:0005509">
    <property type="term" value="F:calcium ion binding"/>
    <property type="evidence" value="ECO:0007669"/>
    <property type="project" value="UniProtKB-UniRule"/>
</dbReference>